<sequence length="740" mass="85746">MLTVGWVNYTSCNKRGPNKKYVEYLVGLSKLGKQQGIRFVAIFPEYNKEDAIYEIFKENQVEYYLTPICNALYFNSVNQEVKNQARQTLKNNIESLKVLCQKIKVDILVANCTLVTEVAFVAKELGIKYVLFIRGILNPVNFPKDYQDFTQFREIEKIVLENANLIVTQSEYTAKLWGLDHQFYLHYKVIPLGCQLNTTCQPLELEKGPLKVLLLSGLEANKNQGMLLETAALLKSRGKKVIFNIYGIHGDEVYKNWVESEIVRQRLEEYIHIHSYEANIQKLIETHHMMLMTSKLESFGATAIEAMQSYRPVISTKSGGPEEIIVNGETGILIENNASKELAGLLESLMSDTGRLREMGIKGRKRWEEKYSQDKVLQEWVTCLKEIPYLKTNSQKATTQKTIKNQGRLKHWLIVAKNLNNSSLRVGLVNTLEELKRQNKLEFRLANHKNASEEVDWADVVLFVRLAEPENLDTFKKVLEKKKPCFYYVDDALFAIPEDVIAHAYYNTDKKRLMEYYIKNSIATITCSPWLGEAYEKAYNCLTQCLHPTVAIPPRYYPHNKKERLIIGFAGGIDYTRLLEEKKDVFLEIYRKYKEVIQFEICGPNCSFAEAIHATMYHYTDYESYERLMEKRAWDIGLAFLPDTPFYNNKYYNKFLEYSRFGIAGVYADIPLYRRIIQPEINGLLALATTEDWIKKIEQLIHNKSMREKIATNAYYEVGEKFSPQAGAKAFEALFKTYLE</sequence>
<dbReference type="Proteomes" id="UP000224460">
    <property type="component" value="Unassembled WGS sequence"/>
</dbReference>
<organism evidence="1 2">
    <name type="scientific">Sporanaerobium hydrogeniformans</name>
    <dbReference type="NCBI Taxonomy" id="3072179"/>
    <lineage>
        <taxon>Bacteria</taxon>
        <taxon>Bacillati</taxon>
        <taxon>Bacillota</taxon>
        <taxon>Clostridia</taxon>
        <taxon>Lachnospirales</taxon>
        <taxon>Lachnospiraceae</taxon>
        <taxon>Sporanaerobium</taxon>
    </lineage>
</organism>
<gene>
    <name evidence="1" type="ORF">CS063_07625</name>
</gene>
<name>A0AC61DDH6_9FIRM</name>
<comment type="caution">
    <text evidence="1">The sequence shown here is derived from an EMBL/GenBank/DDBJ whole genome shotgun (WGS) entry which is preliminary data.</text>
</comment>
<protein>
    <submittedName>
        <fullName evidence="1">Uncharacterized protein</fullName>
    </submittedName>
</protein>
<proteinExistence type="predicted"/>
<evidence type="ECO:0000313" key="2">
    <source>
        <dbReference type="Proteomes" id="UP000224460"/>
    </source>
</evidence>
<evidence type="ECO:0000313" key="1">
    <source>
        <dbReference type="EMBL" id="PHV70885.1"/>
    </source>
</evidence>
<accession>A0AC61DDH6</accession>
<dbReference type="EMBL" id="PEDL01000006">
    <property type="protein sequence ID" value="PHV70885.1"/>
    <property type="molecule type" value="Genomic_DNA"/>
</dbReference>
<keyword evidence="2" id="KW-1185">Reference proteome</keyword>
<reference evidence="1" key="1">
    <citation type="submission" date="2017-10" db="EMBL/GenBank/DDBJ databases">
        <title>Genome sequence of cellulolytic Lachnospiraceae bacterium XHS1971 isolated from hotspring sediment.</title>
        <authorList>
            <person name="Vasudevan G."/>
            <person name="Joshi A.J."/>
            <person name="Hivarkar S."/>
            <person name="Lanjekar V.B."/>
            <person name="Dhakephalkar P.K."/>
            <person name="Dagar S."/>
        </authorList>
    </citation>
    <scope>NUCLEOTIDE SEQUENCE</scope>
    <source>
        <strain evidence="1">XHS1971</strain>
    </source>
</reference>